<protein>
    <submittedName>
        <fullName evidence="2">SUF system NifU family Fe-S cluster assembly protein</fullName>
    </submittedName>
</protein>
<dbReference type="RefSeq" id="WP_231482195.1">
    <property type="nucleotide sequence ID" value="NZ_BAAAZO010000004.1"/>
</dbReference>
<evidence type="ECO:0000313" key="2">
    <source>
        <dbReference type="EMBL" id="GAA3611430.1"/>
    </source>
</evidence>
<dbReference type="Pfam" id="PF01592">
    <property type="entry name" value="NifU_N"/>
    <property type="match status" value="1"/>
</dbReference>
<comment type="caution">
    <text evidence="2">The sequence shown here is derived from an EMBL/GenBank/DDBJ whole genome shotgun (WGS) entry which is preliminary data.</text>
</comment>
<dbReference type="Gene3D" id="3.90.1010.10">
    <property type="match status" value="1"/>
</dbReference>
<evidence type="ECO:0000313" key="3">
    <source>
        <dbReference type="Proteomes" id="UP001501074"/>
    </source>
</evidence>
<organism evidence="2 3">
    <name type="scientific">Kineosporia mesophila</name>
    <dbReference type="NCBI Taxonomy" id="566012"/>
    <lineage>
        <taxon>Bacteria</taxon>
        <taxon>Bacillati</taxon>
        <taxon>Actinomycetota</taxon>
        <taxon>Actinomycetes</taxon>
        <taxon>Kineosporiales</taxon>
        <taxon>Kineosporiaceae</taxon>
        <taxon>Kineosporia</taxon>
    </lineage>
</organism>
<reference evidence="3" key="1">
    <citation type="journal article" date="2019" name="Int. J. Syst. Evol. Microbiol.">
        <title>The Global Catalogue of Microorganisms (GCM) 10K type strain sequencing project: providing services to taxonomists for standard genome sequencing and annotation.</title>
        <authorList>
            <consortium name="The Broad Institute Genomics Platform"/>
            <consortium name="The Broad Institute Genome Sequencing Center for Infectious Disease"/>
            <person name="Wu L."/>
            <person name="Ma J."/>
        </authorList>
    </citation>
    <scope>NUCLEOTIDE SEQUENCE [LARGE SCALE GENOMIC DNA]</scope>
    <source>
        <strain evidence="3">JCM 16902</strain>
    </source>
</reference>
<sequence length="161" mass="17336">MSSLESLYQQVILDHSKEKHGRADLGEGDVLDPLSTARSHQYNPLCGDEVTVQITLGGTDVETVAWTGDGCSISQAATSVMHDLIVGRPVDEARGILADYRTMLRSRGEGEPDEEVLGDAVAFAGVSRHANRVKCAILGWTAFEDALLRIEAARPTAKDES</sequence>
<proteinExistence type="predicted"/>
<dbReference type="EMBL" id="BAAAZO010000004">
    <property type="protein sequence ID" value="GAA3611430.1"/>
    <property type="molecule type" value="Genomic_DNA"/>
</dbReference>
<keyword evidence="3" id="KW-1185">Reference proteome</keyword>
<evidence type="ECO:0000259" key="1">
    <source>
        <dbReference type="Pfam" id="PF01592"/>
    </source>
</evidence>
<dbReference type="InterPro" id="IPR002871">
    <property type="entry name" value="NIF_FeS_clus_asmbl_NifU_N"/>
</dbReference>
<dbReference type="CDD" id="cd06664">
    <property type="entry name" value="IscU_like"/>
    <property type="match status" value="1"/>
</dbReference>
<gene>
    <name evidence="2" type="ORF">GCM10022223_29420</name>
</gene>
<accession>A0ABP6ZJN2</accession>
<dbReference type="NCBIfam" id="TIGR01994">
    <property type="entry name" value="SUF_scaf_2"/>
    <property type="match status" value="1"/>
</dbReference>
<name>A0ABP6ZJN2_9ACTN</name>
<dbReference type="Proteomes" id="UP001501074">
    <property type="component" value="Unassembled WGS sequence"/>
</dbReference>
<feature type="domain" description="NIF system FeS cluster assembly NifU N-terminal" evidence="1">
    <location>
        <begin position="8"/>
        <end position="135"/>
    </location>
</feature>
<dbReference type="SUPFAM" id="SSF82649">
    <property type="entry name" value="SufE/NifU"/>
    <property type="match status" value="1"/>
</dbReference>